<gene>
    <name evidence="4" type="ORF">RhiirA1_497103</name>
    <name evidence="6" type="ORF">RhiirA4_315825</name>
    <name evidence="3" type="ORF">RhiirA5_281595</name>
    <name evidence="5" type="ORF">RhiirC2_651583</name>
</gene>
<dbReference type="InterPro" id="IPR027073">
    <property type="entry name" value="5_3_exoribonuclease"/>
</dbReference>
<comment type="similarity">
    <text evidence="1">Belongs to the 5'-3' exonuclease family.</text>
</comment>
<dbReference type="AlphaFoldDB" id="A0A2I1E8X7"/>
<dbReference type="Pfam" id="PF03159">
    <property type="entry name" value="XRN_N"/>
    <property type="match status" value="1"/>
</dbReference>
<dbReference type="EMBL" id="LLXI01000198">
    <property type="protein sequence ID" value="PKY42425.1"/>
    <property type="molecule type" value="Genomic_DNA"/>
</dbReference>
<dbReference type="GO" id="GO:0005634">
    <property type="term" value="C:nucleus"/>
    <property type="evidence" value="ECO:0007669"/>
    <property type="project" value="TreeGrafter"/>
</dbReference>
<evidence type="ECO:0000313" key="10">
    <source>
        <dbReference type="Proteomes" id="UP000234323"/>
    </source>
</evidence>
<dbReference type="Gene3D" id="3.40.50.12390">
    <property type="match status" value="2"/>
</dbReference>
<evidence type="ECO:0000313" key="3">
    <source>
        <dbReference type="EMBL" id="PKC16892.1"/>
    </source>
</evidence>
<reference evidence="3 8" key="2">
    <citation type="submission" date="2017-09" db="EMBL/GenBank/DDBJ databases">
        <title>Extensive intraspecific genome diversity in a model arbuscular mycorrhizal fungus.</title>
        <authorList>
            <person name="Chen E.C."/>
            <person name="Morin E."/>
            <person name="Beaudet D."/>
            <person name="Noel J."/>
            <person name="Ndikumana S."/>
            <person name="Charron P."/>
            <person name="St-Onge C."/>
            <person name="Giorgi J."/>
            <person name="Grigoriev I.V."/>
            <person name="Roux C."/>
            <person name="Martin F.M."/>
            <person name="Corradi N."/>
        </authorList>
    </citation>
    <scope>NUCLEOTIDE SEQUENCE [LARGE SCALE GENOMIC DNA]</scope>
    <source>
        <strain evidence="3 8">A5</strain>
    </source>
</reference>
<proteinExistence type="inferred from homology"/>
<keyword evidence="6" id="KW-0378">Hydrolase</keyword>
<organism evidence="6 10">
    <name type="scientific">Rhizophagus irregularis</name>
    <dbReference type="NCBI Taxonomy" id="588596"/>
    <lineage>
        <taxon>Eukaryota</taxon>
        <taxon>Fungi</taxon>
        <taxon>Fungi incertae sedis</taxon>
        <taxon>Mucoromycota</taxon>
        <taxon>Glomeromycotina</taxon>
        <taxon>Glomeromycetes</taxon>
        <taxon>Glomerales</taxon>
        <taxon>Glomeraceae</taxon>
        <taxon>Rhizophagus</taxon>
    </lineage>
</organism>
<dbReference type="VEuPathDB" id="FungiDB:RhiirA1_497103"/>
<feature type="domain" description="Xrn1 N-terminal" evidence="2">
    <location>
        <begin position="1"/>
        <end position="223"/>
    </location>
</feature>
<evidence type="ECO:0000313" key="7">
    <source>
        <dbReference type="Proteomes" id="UP000232688"/>
    </source>
</evidence>
<dbReference type="EMBL" id="LLXH01000017">
    <property type="protein sequence ID" value="PKC75756.1"/>
    <property type="molecule type" value="Genomic_DNA"/>
</dbReference>
<dbReference type="VEuPathDB" id="FungiDB:RhiirFUN_015501"/>
<protein>
    <submittedName>
        <fullName evidence="6">Putative 5-3 exonuclease</fullName>
    </submittedName>
</protein>
<dbReference type="CDD" id="cd18673">
    <property type="entry name" value="PIN_XRN1-2-like"/>
    <property type="match status" value="1"/>
</dbReference>
<dbReference type="PANTHER" id="PTHR12341:SF7">
    <property type="entry name" value="5'-3' EXORIBONUCLEASE 1"/>
    <property type="match status" value="1"/>
</dbReference>
<dbReference type="Proteomes" id="UP000233469">
    <property type="component" value="Unassembled WGS sequence"/>
</dbReference>
<keyword evidence="6" id="KW-0540">Nuclease</keyword>
<dbReference type="Proteomes" id="UP000234323">
    <property type="component" value="Unassembled WGS sequence"/>
</dbReference>
<keyword evidence="6" id="KW-0269">Exonuclease</keyword>
<evidence type="ECO:0000256" key="1">
    <source>
        <dbReference type="ARBA" id="ARBA00038299"/>
    </source>
</evidence>
<dbReference type="OrthoDB" id="372487at2759"/>
<comment type="caution">
    <text evidence="6">The sequence shown here is derived from an EMBL/GenBank/DDBJ whole genome shotgun (WGS) entry which is preliminary data.</text>
</comment>
<reference evidence="6 10" key="1">
    <citation type="submission" date="2015-10" db="EMBL/GenBank/DDBJ databases">
        <title>Genome analyses suggest a sexual origin of heterokaryosis in a supposedly ancient asexual fungus.</title>
        <authorList>
            <person name="Ropars J."/>
            <person name="Sedzielewska K."/>
            <person name="Noel J."/>
            <person name="Charron P."/>
            <person name="Farinelli L."/>
            <person name="Marton T."/>
            <person name="Kruger M."/>
            <person name="Pelin A."/>
            <person name="Brachmann A."/>
            <person name="Corradi N."/>
        </authorList>
    </citation>
    <scope>NUCLEOTIDE SEQUENCE [LARGE SCALE GENOMIC DNA]</scope>
    <source>
        <strain evidence="6 10">A4</strain>
        <strain evidence="3 8">A5</strain>
        <strain evidence="5 9">C2</strain>
    </source>
</reference>
<keyword evidence="10" id="KW-1185">Reference proteome</keyword>
<dbReference type="GO" id="GO:0004534">
    <property type="term" value="F:5'-3' RNA exonuclease activity"/>
    <property type="evidence" value="ECO:0007669"/>
    <property type="project" value="TreeGrafter"/>
</dbReference>
<dbReference type="InterPro" id="IPR004859">
    <property type="entry name" value="Xrn1_N"/>
</dbReference>
<evidence type="ECO:0000313" key="8">
    <source>
        <dbReference type="Proteomes" id="UP000232722"/>
    </source>
</evidence>
<reference evidence="4 7" key="4">
    <citation type="submission" date="2017-10" db="EMBL/GenBank/DDBJ databases">
        <title>Genome analyses suggest a sexual origin of heterokaryosis in a supposedly ancient asexual fungus.</title>
        <authorList>
            <person name="Corradi N."/>
            <person name="Sedzielewska K."/>
            <person name="Noel J."/>
            <person name="Charron P."/>
            <person name="Farinelli L."/>
            <person name="Marton T."/>
            <person name="Kruger M."/>
            <person name="Pelin A."/>
            <person name="Brachmann A."/>
            <person name="Corradi N."/>
        </authorList>
    </citation>
    <scope>NUCLEOTIDE SEQUENCE [LARGE SCALE GENOMIC DNA]</scope>
    <source>
        <strain evidence="4 7">A1</strain>
    </source>
</reference>
<dbReference type="Proteomes" id="UP000232722">
    <property type="component" value="Unassembled WGS sequence"/>
</dbReference>
<evidence type="ECO:0000313" key="4">
    <source>
        <dbReference type="EMBL" id="PKC75756.1"/>
    </source>
</evidence>
<sequence>MGVPGFFKWLSLRYPHIIETVKKPPRSKTDFLYLDINALFHVATRNKASSKKKHRTPRRVLSKVFKEMDAAFNICEPQVLVYIAMDGVAPRAKMNEQRSRRYLAQDNHKSILPSSPSNTSISGNISSIDSVSISAGTSFMQAANDAIRYYIYQRLNGRARNLQIIFNDSSVAGEGEHKIFRFLNTQRKHPGYNSKFKHTVCGGDADFIMYALLTHEPNLRILRPGV</sequence>
<evidence type="ECO:0000313" key="6">
    <source>
        <dbReference type="EMBL" id="PKY42425.1"/>
    </source>
</evidence>
<accession>A0A2I1E8X7</accession>
<dbReference type="EMBL" id="LLXL01000062">
    <property type="protein sequence ID" value="PKK78954.1"/>
    <property type="molecule type" value="Genomic_DNA"/>
</dbReference>
<dbReference type="GO" id="GO:0000956">
    <property type="term" value="P:nuclear-transcribed mRNA catabolic process"/>
    <property type="evidence" value="ECO:0007669"/>
    <property type="project" value="TreeGrafter"/>
</dbReference>
<reference evidence="7 9" key="3">
    <citation type="submission" date="2017-10" db="EMBL/GenBank/DDBJ databases">
        <title>Extensive intraspecific genome diversity in a model arbuscular mycorrhizal fungus.</title>
        <authorList>
            <person name="Chen E.C.H."/>
            <person name="Morin E."/>
            <person name="Baudet D."/>
            <person name="Noel J."/>
            <person name="Ndikumana S."/>
            <person name="Charron P."/>
            <person name="St-Onge C."/>
            <person name="Giorgi J."/>
            <person name="Grigoriev I.V."/>
            <person name="Roux C."/>
            <person name="Martin F.M."/>
            <person name="Corradi N."/>
        </authorList>
    </citation>
    <scope>NUCLEOTIDE SEQUENCE [LARGE SCALE GENOMIC DNA]</scope>
    <source>
        <strain evidence="4 7">A1</strain>
        <strain evidence="5 9">C2</strain>
    </source>
</reference>
<dbReference type="PANTHER" id="PTHR12341">
    <property type="entry name" value="5'-&gt;3' EXORIBONUCLEASE"/>
    <property type="match status" value="1"/>
</dbReference>
<dbReference type="GO" id="GO:0003723">
    <property type="term" value="F:RNA binding"/>
    <property type="evidence" value="ECO:0007669"/>
    <property type="project" value="TreeGrafter"/>
</dbReference>
<evidence type="ECO:0000259" key="2">
    <source>
        <dbReference type="Pfam" id="PF03159"/>
    </source>
</evidence>
<evidence type="ECO:0000313" key="9">
    <source>
        <dbReference type="Proteomes" id="UP000233469"/>
    </source>
</evidence>
<name>A0A2I1E8X7_9GLOM</name>
<feature type="non-terminal residue" evidence="6">
    <location>
        <position position="226"/>
    </location>
</feature>
<evidence type="ECO:0000313" key="5">
    <source>
        <dbReference type="EMBL" id="PKK78954.1"/>
    </source>
</evidence>
<dbReference type="VEuPathDB" id="FungiDB:FUN_019028"/>
<dbReference type="EMBL" id="LLXJ01000031">
    <property type="protein sequence ID" value="PKC16892.1"/>
    <property type="molecule type" value="Genomic_DNA"/>
</dbReference>
<dbReference type="Proteomes" id="UP000232688">
    <property type="component" value="Unassembled WGS sequence"/>
</dbReference>